<feature type="compositionally biased region" description="Basic and acidic residues" evidence="3">
    <location>
        <begin position="486"/>
        <end position="501"/>
    </location>
</feature>
<evidence type="ECO:0000256" key="2">
    <source>
        <dbReference type="SAM" id="Coils"/>
    </source>
</evidence>
<feature type="compositionally biased region" description="Polar residues" evidence="3">
    <location>
        <begin position="555"/>
        <end position="602"/>
    </location>
</feature>
<name>A0A6P9A7B9_THRPL</name>
<reference evidence="5 6" key="1">
    <citation type="submission" date="2025-04" db="UniProtKB">
        <authorList>
            <consortium name="RefSeq"/>
        </authorList>
    </citation>
    <scope>IDENTIFICATION</scope>
    <source>
        <tissue evidence="5 6">Total insect</tissue>
    </source>
</reference>
<dbReference type="Pfam" id="PF09728">
    <property type="entry name" value="Taxilin"/>
    <property type="match status" value="1"/>
</dbReference>
<feature type="region of interest" description="Disordered" evidence="3">
    <location>
        <begin position="486"/>
        <end position="613"/>
    </location>
</feature>
<accession>A0A6P9A7B9</accession>
<feature type="compositionally biased region" description="Basic and acidic residues" evidence="3">
    <location>
        <begin position="45"/>
        <end position="63"/>
    </location>
</feature>
<feature type="region of interest" description="Disordered" evidence="3">
    <location>
        <begin position="631"/>
        <end position="657"/>
    </location>
</feature>
<evidence type="ECO:0000313" key="5">
    <source>
        <dbReference type="RefSeq" id="XP_034253197.1"/>
    </source>
</evidence>
<feature type="coiled-coil region" evidence="2">
    <location>
        <begin position="244"/>
        <end position="296"/>
    </location>
</feature>
<proteinExistence type="inferred from homology"/>
<evidence type="ECO:0000313" key="4">
    <source>
        <dbReference type="Proteomes" id="UP000515158"/>
    </source>
</evidence>
<keyword evidence="4" id="KW-1185">Reference proteome</keyword>
<evidence type="ECO:0000256" key="1">
    <source>
        <dbReference type="ARBA" id="ARBA00009550"/>
    </source>
</evidence>
<dbReference type="AlphaFoldDB" id="A0A6P9A7B9"/>
<feature type="compositionally biased region" description="Basic and acidic residues" evidence="3">
    <location>
        <begin position="717"/>
        <end position="813"/>
    </location>
</feature>
<keyword evidence="2" id="KW-0175">Coiled coil</keyword>
<feature type="compositionally biased region" description="Basic and acidic residues" evidence="3">
    <location>
        <begin position="84"/>
        <end position="103"/>
    </location>
</feature>
<dbReference type="PANTHER" id="PTHR16127">
    <property type="entry name" value="TAXILIN"/>
    <property type="match status" value="1"/>
</dbReference>
<comment type="similarity">
    <text evidence="1">Belongs to the taxilin family.</text>
</comment>
<feature type="coiled-coil region" evidence="2">
    <location>
        <begin position="453"/>
        <end position="484"/>
    </location>
</feature>
<dbReference type="RefSeq" id="XP_034253199.1">
    <property type="nucleotide sequence ID" value="XM_034397308.1"/>
</dbReference>
<protein>
    <submittedName>
        <fullName evidence="5 6">Beta-taxilin isoform X1</fullName>
    </submittedName>
</protein>
<feature type="region of interest" description="Disordered" evidence="3">
    <location>
        <begin position="1"/>
        <end position="110"/>
    </location>
</feature>
<dbReference type="GO" id="GO:0019905">
    <property type="term" value="F:syntaxin binding"/>
    <property type="evidence" value="ECO:0007669"/>
    <property type="project" value="InterPro"/>
</dbReference>
<dbReference type="RefSeq" id="XP_034253197.1">
    <property type="nucleotide sequence ID" value="XM_034397306.1"/>
</dbReference>
<feature type="compositionally biased region" description="Basic and acidic residues" evidence="3">
    <location>
        <begin position="679"/>
        <end position="708"/>
    </location>
</feature>
<dbReference type="OrthoDB" id="425555at2759"/>
<sequence length="914" mass="101533">MEAVDNKGSEAISSLSLKEGSGTSPNTKGDSDKTAIENGGLNGSSEKKISQEKESVEKDEAKIPIKQSEPSGGKQGSNKSAEIVNKKSSREEKYSRRKDERGVDQVMKGLNSFETPQEKLDALVKKYSEIYDENRKLQTQTKNYERRLIQVEREKDSAQSEHSKSVLARSRLEGLCRELQRQNRAIKEESVLKIREEEEKRKEVSNKFQSTLAEITSLMQQNNEKNSKLRDDNIEMTTKFKSVCEQYELRVQQVEKISKQMQLEAQLADAKLAKAHLEAKAEKENMLREKQDLLLELTQCQVRAREQEKTELKLREQVELYTNKYDEFQTALSRSNEVFGGFKDEMDKMSKKIVKLEKETSTWKLRWEKSHQALLEMATDKQQRDAELSLANRQLNQLHKLCRTLTEERAKLMAQINAIGANTPTDTAKEDKLAADIAEDRRKLNDTLDSLQSVILERELLHKQQQLEKQQQQLQVELQKQLAAEPKAEACEVKTAEKSLDSKTSCSKPAETKTPVGKNAEQSKKKGKKQKSGRQPSDKPTPSEELKPELKEGTASPSGNTDLSNGNPSQAELTTSAEQNQVEAQGSSAPVTDLSLSDSLPVSTPPITEPEILSQVQPKIKDVTEKLIVASPDSKPLSAQEPKASKEAVAPSNSACNVPSAPATFSYAAALGSKPAEPLAEKNQIEKTPAEPVVEKSQIEKTPAEKVVEQSQIEETPAEKVVEKSQIEKTPTEQVKEKSEIEKAPTDPVKEKSQIEKTPTEPVKEKSQIEKTPTEPAKEKGQIEKTPTEPVKEKGQIEKTPTEPVKEKSQIEKTEKVLAVPHTDAAVPETVNTVSATVDAVNGVPKPKAMEAAITPSEEVTAAVPLVVSPPKKSKKRVGQPLGIKGRSASLFRLSKLFGCLKRQGRATQTHDTS</sequence>
<evidence type="ECO:0000256" key="3">
    <source>
        <dbReference type="SAM" id="MobiDB-lite"/>
    </source>
</evidence>
<dbReference type="GeneID" id="117652415"/>
<gene>
    <name evidence="5 6 7" type="primary">LOC117652415</name>
</gene>
<dbReference type="Proteomes" id="UP000515158">
    <property type="component" value="Unplaced"/>
</dbReference>
<feature type="coiled-coil region" evidence="2">
    <location>
        <begin position="388"/>
        <end position="415"/>
    </location>
</feature>
<organism evidence="6">
    <name type="scientific">Thrips palmi</name>
    <name type="common">Melon thrips</name>
    <dbReference type="NCBI Taxonomy" id="161013"/>
    <lineage>
        <taxon>Eukaryota</taxon>
        <taxon>Metazoa</taxon>
        <taxon>Ecdysozoa</taxon>
        <taxon>Arthropoda</taxon>
        <taxon>Hexapoda</taxon>
        <taxon>Insecta</taxon>
        <taxon>Pterygota</taxon>
        <taxon>Neoptera</taxon>
        <taxon>Paraneoptera</taxon>
        <taxon>Thysanoptera</taxon>
        <taxon>Terebrantia</taxon>
        <taxon>Thripoidea</taxon>
        <taxon>Thripidae</taxon>
        <taxon>Thrips</taxon>
    </lineage>
</organism>
<feature type="region of interest" description="Disordered" evidence="3">
    <location>
        <begin position="679"/>
        <end position="813"/>
    </location>
</feature>
<dbReference type="InterPro" id="IPR026183">
    <property type="entry name" value="Taxilin_fam"/>
</dbReference>
<feature type="compositionally biased region" description="Polar residues" evidence="3">
    <location>
        <begin position="11"/>
        <end position="28"/>
    </location>
</feature>
<dbReference type="RefSeq" id="XP_034253200.1">
    <property type="nucleotide sequence ID" value="XM_034397309.1"/>
</dbReference>
<evidence type="ECO:0000313" key="6">
    <source>
        <dbReference type="RefSeq" id="XP_034253199.1"/>
    </source>
</evidence>
<feature type="coiled-coil region" evidence="2">
    <location>
        <begin position="120"/>
        <end position="214"/>
    </location>
</feature>
<feature type="compositionally biased region" description="Basic and acidic residues" evidence="3">
    <location>
        <begin position="541"/>
        <end position="552"/>
    </location>
</feature>
<dbReference type="KEGG" id="tpal:117652415"/>
<evidence type="ECO:0000313" key="7">
    <source>
        <dbReference type="RefSeq" id="XP_034253200.1"/>
    </source>
</evidence>
<dbReference type="PANTHER" id="PTHR16127:SF13">
    <property type="entry name" value="GH01188P"/>
    <property type="match status" value="1"/>
</dbReference>